<gene>
    <name evidence="1" type="ORF">RhiirA4_474276</name>
</gene>
<dbReference type="Proteomes" id="UP000234323">
    <property type="component" value="Unassembled WGS sequence"/>
</dbReference>
<evidence type="ECO:0000313" key="1">
    <source>
        <dbReference type="EMBL" id="PKY55064.1"/>
    </source>
</evidence>
<organism evidence="1 2">
    <name type="scientific">Rhizophagus irregularis</name>
    <dbReference type="NCBI Taxonomy" id="588596"/>
    <lineage>
        <taxon>Eukaryota</taxon>
        <taxon>Fungi</taxon>
        <taxon>Fungi incertae sedis</taxon>
        <taxon>Mucoromycota</taxon>
        <taxon>Glomeromycotina</taxon>
        <taxon>Glomeromycetes</taxon>
        <taxon>Glomerales</taxon>
        <taxon>Glomeraceae</taxon>
        <taxon>Rhizophagus</taxon>
    </lineage>
</organism>
<evidence type="ECO:0008006" key="3">
    <source>
        <dbReference type="Google" id="ProtNLM"/>
    </source>
</evidence>
<accession>A0A2I1H884</accession>
<keyword evidence="2" id="KW-1185">Reference proteome</keyword>
<sequence>MEIHSFQDFPRCSGLGSSERHHDLRVDMKRRLTALTDYYHDGIRKYDDYTDFMRVYRDKIRSYHDINNKFLGTKKGRLTAETIRAETRPNKRNCSSTHNIDRDLGSSILKKPRLGDCPQDLVIKLGLQTV</sequence>
<name>A0A2I1H884_9GLOM</name>
<proteinExistence type="predicted"/>
<reference evidence="1 2" key="1">
    <citation type="submission" date="2015-10" db="EMBL/GenBank/DDBJ databases">
        <title>Genome analyses suggest a sexual origin of heterokaryosis in a supposedly ancient asexual fungus.</title>
        <authorList>
            <person name="Ropars J."/>
            <person name="Sedzielewska K."/>
            <person name="Noel J."/>
            <person name="Charron P."/>
            <person name="Farinelli L."/>
            <person name="Marton T."/>
            <person name="Kruger M."/>
            <person name="Pelin A."/>
            <person name="Brachmann A."/>
            <person name="Corradi N."/>
        </authorList>
    </citation>
    <scope>NUCLEOTIDE SEQUENCE [LARGE SCALE GENOMIC DNA]</scope>
    <source>
        <strain evidence="1 2">A4</strain>
    </source>
</reference>
<dbReference type="AlphaFoldDB" id="A0A2I1H884"/>
<evidence type="ECO:0000313" key="2">
    <source>
        <dbReference type="Proteomes" id="UP000234323"/>
    </source>
</evidence>
<comment type="caution">
    <text evidence="1">The sequence shown here is derived from an EMBL/GenBank/DDBJ whole genome shotgun (WGS) entry which is preliminary data.</text>
</comment>
<dbReference type="EMBL" id="LLXI01001763">
    <property type="protein sequence ID" value="PKY55064.1"/>
    <property type="molecule type" value="Genomic_DNA"/>
</dbReference>
<protein>
    <recommendedName>
        <fullName evidence="3">Cathepsin propeptide inhibitor domain-containing protein</fullName>
    </recommendedName>
</protein>